<protein>
    <submittedName>
        <fullName evidence="2">Uncharacterized protein</fullName>
    </submittedName>
</protein>
<dbReference type="EMBL" id="JACGCM010001948">
    <property type="protein sequence ID" value="KAF6147083.1"/>
    <property type="molecule type" value="Genomic_DNA"/>
</dbReference>
<organism evidence="2 3">
    <name type="scientific">Kingdonia uniflora</name>
    <dbReference type="NCBI Taxonomy" id="39325"/>
    <lineage>
        <taxon>Eukaryota</taxon>
        <taxon>Viridiplantae</taxon>
        <taxon>Streptophyta</taxon>
        <taxon>Embryophyta</taxon>
        <taxon>Tracheophyta</taxon>
        <taxon>Spermatophyta</taxon>
        <taxon>Magnoliopsida</taxon>
        <taxon>Ranunculales</taxon>
        <taxon>Circaeasteraceae</taxon>
        <taxon>Kingdonia</taxon>
    </lineage>
</organism>
<name>A0A7J7LWS4_9MAGN</name>
<feature type="region of interest" description="Disordered" evidence="1">
    <location>
        <begin position="81"/>
        <end position="103"/>
    </location>
</feature>
<sequence>MVPTRDRLKQTKEKLVSLLKIHRKPNSKKNDDLEIDDFDYRLTTLEMTVSGLTSTVGELVEQLCLTNLVLGSDLAKRQSCSKKKGVSTGDGDDDNAGLDNNYGDAESVKEHPNFANMLYYVEVRKSCTHVVKILSETQRCRKFGLERIQGFSAKAALSDWEYTTAFHNQALVLDIDMDEYGVFMKYTGGLSEFIRRELKLFTVANIEDATVKAIAIEGKYLKSDKEDYKIKSGYKSSWKNKHKREAKGEGSSSKEFYCNH</sequence>
<evidence type="ECO:0000313" key="3">
    <source>
        <dbReference type="Proteomes" id="UP000541444"/>
    </source>
</evidence>
<reference evidence="2 3" key="1">
    <citation type="journal article" date="2020" name="IScience">
        <title>Genome Sequencing of the Endangered Kingdonia uniflora (Circaeasteraceae, Ranunculales) Reveals Potential Mechanisms of Evolutionary Specialization.</title>
        <authorList>
            <person name="Sun Y."/>
            <person name="Deng T."/>
            <person name="Zhang A."/>
            <person name="Moore M.J."/>
            <person name="Landis J.B."/>
            <person name="Lin N."/>
            <person name="Zhang H."/>
            <person name="Zhang X."/>
            <person name="Huang J."/>
            <person name="Zhang X."/>
            <person name="Sun H."/>
            <person name="Wang H."/>
        </authorList>
    </citation>
    <scope>NUCLEOTIDE SEQUENCE [LARGE SCALE GENOMIC DNA]</scope>
    <source>
        <strain evidence="2">TB1705</strain>
        <tissue evidence="2">Leaf</tissue>
    </source>
</reference>
<dbReference type="Proteomes" id="UP000541444">
    <property type="component" value="Unassembled WGS sequence"/>
</dbReference>
<dbReference type="OrthoDB" id="1747743at2759"/>
<accession>A0A7J7LWS4</accession>
<keyword evidence="3" id="KW-1185">Reference proteome</keyword>
<proteinExistence type="predicted"/>
<comment type="caution">
    <text evidence="2">The sequence shown here is derived from an EMBL/GenBank/DDBJ whole genome shotgun (WGS) entry which is preliminary data.</text>
</comment>
<evidence type="ECO:0000256" key="1">
    <source>
        <dbReference type="SAM" id="MobiDB-lite"/>
    </source>
</evidence>
<dbReference type="AlphaFoldDB" id="A0A7J7LWS4"/>
<feature type="region of interest" description="Disordered" evidence="1">
    <location>
        <begin position="237"/>
        <end position="260"/>
    </location>
</feature>
<evidence type="ECO:0000313" key="2">
    <source>
        <dbReference type="EMBL" id="KAF6147083.1"/>
    </source>
</evidence>
<gene>
    <name evidence="2" type="ORF">GIB67_036802</name>
</gene>